<feature type="compositionally biased region" description="Basic and acidic residues" evidence="1">
    <location>
        <begin position="68"/>
        <end position="82"/>
    </location>
</feature>
<feature type="compositionally biased region" description="Basic and acidic residues" evidence="1">
    <location>
        <begin position="106"/>
        <end position="116"/>
    </location>
</feature>
<keyword evidence="4" id="KW-1185">Reference proteome</keyword>
<protein>
    <submittedName>
        <fullName evidence="3">G7703 protein</fullName>
    </submittedName>
</protein>
<gene>
    <name evidence="3" type="primary">g7703</name>
    <name evidence="3" type="ORF">VP750_LOCUS6593</name>
</gene>
<dbReference type="Proteomes" id="UP001497392">
    <property type="component" value="Unassembled WGS sequence"/>
</dbReference>
<comment type="caution">
    <text evidence="3">The sequence shown here is derived from an EMBL/GenBank/DDBJ whole genome shotgun (WGS) entry which is preliminary data.</text>
</comment>
<keyword evidence="2" id="KW-0472">Membrane</keyword>
<keyword evidence="2" id="KW-1133">Transmembrane helix</keyword>
<evidence type="ECO:0000313" key="4">
    <source>
        <dbReference type="Proteomes" id="UP001497392"/>
    </source>
</evidence>
<sequence>MELGGDNDCSACQQHRPSTGGGLEGLHAYSIDVKATGPCLNGRPVGRMPAALQSSLCQQTSSQGQRARLHEKETSRPPHHPEACSPESSVSSGDSIYFAAEERACPHEDDNHRQDGLPESEQEAVARRGLGDSSRLPLQQRACPHEDDNHMQDGPLEAYWRWRGDPTNGSRDGLRFPAEQELAPMPQQPHMEDLAPLCPSYEMDFLSREFGKTYPDMELLGTKPRDLHYLQMRYDPLSLGERVETVDDQTRGVLGKLSKLFIYIFGLRCFGLKNAMIETCLIIWLTPTTVIVSTVLGLTVSAKVAGAVGGALGGVVALTALVQRVRLAYLKGDAHY</sequence>
<keyword evidence="2" id="KW-0812">Transmembrane</keyword>
<accession>A0ABP1FYI0</accession>
<evidence type="ECO:0000313" key="3">
    <source>
        <dbReference type="EMBL" id="CAL5224934.1"/>
    </source>
</evidence>
<proteinExistence type="predicted"/>
<reference evidence="3 4" key="1">
    <citation type="submission" date="2024-06" db="EMBL/GenBank/DDBJ databases">
        <authorList>
            <person name="Kraege A."/>
            <person name="Thomma B."/>
        </authorList>
    </citation>
    <scope>NUCLEOTIDE SEQUENCE [LARGE SCALE GENOMIC DNA]</scope>
</reference>
<feature type="transmembrane region" description="Helical" evidence="2">
    <location>
        <begin position="304"/>
        <end position="322"/>
    </location>
</feature>
<feature type="region of interest" description="Disordered" evidence="1">
    <location>
        <begin position="106"/>
        <end position="136"/>
    </location>
</feature>
<dbReference type="EMBL" id="CAXHTA020000011">
    <property type="protein sequence ID" value="CAL5224934.1"/>
    <property type="molecule type" value="Genomic_DNA"/>
</dbReference>
<feature type="region of interest" description="Disordered" evidence="1">
    <location>
        <begin position="54"/>
        <end position="93"/>
    </location>
</feature>
<organism evidence="3 4">
    <name type="scientific">Coccomyxa viridis</name>
    <dbReference type="NCBI Taxonomy" id="1274662"/>
    <lineage>
        <taxon>Eukaryota</taxon>
        <taxon>Viridiplantae</taxon>
        <taxon>Chlorophyta</taxon>
        <taxon>core chlorophytes</taxon>
        <taxon>Trebouxiophyceae</taxon>
        <taxon>Trebouxiophyceae incertae sedis</taxon>
        <taxon>Coccomyxaceae</taxon>
        <taxon>Coccomyxa</taxon>
    </lineage>
</organism>
<name>A0ABP1FYI0_9CHLO</name>
<evidence type="ECO:0000256" key="1">
    <source>
        <dbReference type="SAM" id="MobiDB-lite"/>
    </source>
</evidence>
<feature type="compositionally biased region" description="Low complexity" evidence="1">
    <location>
        <begin position="54"/>
        <end position="65"/>
    </location>
</feature>
<evidence type="ECO:0000256" key="2">
    <source>
        <dbReference type="SAM" id="Phobius"/>
    </source>
</evidence>